<evidence type="ECO:0000256" key="2">
    <source>
        <dbReference type="ARBA" id="ARBA00022475"/>
    </source>
</evidence>
<organism evidence="7">
    <name type="scientific">freshwater metagenome</name>
    <dbReference type="NCBI Taxonomy" id="449393"/>
    <lineage>
        <taxon>unclassified sequences</taxon>
        <taxon>metagenomes</taxon>
        <taxon>ecological metagenomes</taxon>
    </lineage>
</organism>
<dbReference type="EMBL" id="CAFBQL010000007">
    <property type="protein sequence ID" value="CAB5061473.1"/>
    <property type="molecule type" value="Genomic_DNA"/>
</dbReference>
<evidence type="ECO:0000256" key="6">
    <source>
        <dbReference type="SAM" id="Phobius"/>
    </source>
</evidence>
<reference evidence="7" key="1">
    <citation type="submission" date="2020-05" db="EMBL/GenBank/DDBJ databases">
        <authorList>
            <person name="Chiriac C."/>
            <person name="Salcher M."/>
            <person name="Ghai R."/>
            <person name="Kavagutti S V."/>
        </authorList>
    </citation>
    <scope>NUCLEOTIDE SEQUENCE</scope>
</reference>
<evidence type="ECO:0000313" key="7">
    <source>
        <dbReference type="EMBL" id="CAB4670701.1"/>
    </source>
</evidence>
<evidence type="ECO:0000313" key="10">
    <source>
        <dbReference type="EMBL" id="CAB4927542.1"/>
    </source>
</evidence>
<dbReference type="GO" id="GO:0005886">
    <property type="term" value="C:plasma membrane"/>
    <property type="evidence" value="ECO:0007669"/>
    <property type="project" value="UniProtKB-SubCell"/>
</dbReference>
<dbReference type="CDD" id="cd06579">
    <property type="entry name" value="TM_PBP1_transp_AraH_like"/>
    <property type="match status" value="1"/>
</dbReference>
<proteinExistence type="predicted"/>
<dbReference type="EMBL" id="CAEZWT010000037">
    <property type="protein sequence ID" value="CAB4670701.1"/>
    <property type="molecule type" value="Genomic_DNA"/>
</dbReference>
<keyword evidence="4 6" id="KW-1133">Transmembrane helix</keyword>
<feature type="transmembrane region" description="Helical" evidence="6">
    <location>
        <begin position="282"/>
        <end position="302"/>
    </location>
</feature>
<feature type="transmembrane region" description="Helical" evidence="6">
    <location>
        <begin position="175"/>
        <end position="197"/>
    </location>
</feature>
<keyword evidence="3 6" id="KW-0812">Transmembrane</keyword>
<dbReference type="AlphaFoldDB" id="A0A6J6M941"/>
<dbReference type="EMBL" id="CAEZZC010000012">
    <property type="protein sequence ID" value="CAB4753496.1"/>
    <property type="molecule type" value="Genomic_DNA"/>
</dbReference>
<accession>A0A6J6M941</accession>
<dbReference type="EMBL" id="CAFBMV010000007">
    <property type="protein sequence ID" value="CAB4927542.1"/>
    <property type="molecule type" value="Genomic_DNA"/>
</dbReference>
<feature type="transmembrane region" description="Helical" evidence="6">
    <location>
        <begin position="105"/>
        <end position="128"/>
    </location>
</feature>
<name>A0A6J6M941_9ZZZZ</name>
<evidence type="ECO:0000313" key="8">
    <source>
        <dbReference type="EMBL" id="CAB4753496.1"/>
    </source>
</evidence>
<gene>
    <name evidence="7" type="ORF">UFOPK2289_01119</name>
    <name evidence="8" type="ORF">UFOPK2822_00959</name>
    <name evidence="9" type="ORF">UFOPK3346_01083</name>
    <name evidence="10" type="ORF">UFOPK3670_01068</name>
    <name evidence="11" type="ORF">UFOPK4308_01114</name>
</gene>
<keyword evidence="2" id="KW-1003">Cell membrane</keyword>
<feature type="transmembrane region" description="Helical" evidence="6">
    <location>
        <begin position="258"/>
        <end position="275"/>
    </location>
</feature>
<dbReference type="InterPro" id="IPR001851">
    <property type="entry name" value="ABC_transp_permease"/>
</dbReference>
<keyword evidence="5 6" id="KW-0472">Membrane</keyword>
<feature type="transmembrane region" description="Helical" evidence="6">
    <location>
        <begin position="227"/>
        <end position="246"/>
    </location>
</feature>
<evidence type="ECO:0000256" key="5">
    <source>
        <dbReference type="ARBA" id="ARBA00023136"/>
    </source>
</evidence>
<feature type="transmembrane region" description="Helical" evidence="6">
    <location>
        <begin position="23"/>
        <end position="49"/>
    </location>
</feature>
<evidence type="ECO:0000313" key="9">
    <source>
        <dbReference type="EMBL" id="CAB4871892.1"/>
    </source>
</evidence>
<evidence type="ECO:0000313" key="11">
    <source>
        <dbReference type="EMBL" id="CAB5061473.1"/>
    </source>
</evidence>
<feature type="transmembrane region" description="Helical" evidence="6">
    <location>
        <begin position="135"/>
        <end position="155"/>
    </location>
</feature>
<dbReference type="PANTHER" id="PTHR32196:SF72">
    <property type="entry name" value="RIBOSE IMPORT PERMEASE PROTEIN RBSC"/>
    <property type="match status" value="1"/>
</dbReference>
<dbReference type="GO" id="GO:0022857">
    <property type="term" value="F:transmembrane transporter activity"/>
    <property type="evidence" value="ECO:0007669"/>
    <property type="project" value="InterPro"/>
</dbReference>
<protein>
    <submittedName>
        <fullName evidence="7">Unannotated protein</fullName>
    </submittedName>
</protein>
<dbReference type="Pfam" id="PF02653">
    <property type="entry name" value="BPD_transp_2"/>
    <property type="match status" value="1"/>
</dbReference>
<dbReference type="PANTHER" id="PTHR32196">
    <property type="entry name" value="ABC TRANSPORTER PERMEASE PROTEIN YPHD-RELATED-RELATED"/>
    <property type="match status" value="1"/>
</dbReference>
<comment type="subcellular location">
    <subcellularLocation>
        <location evidence="1">Cell membrane</location>
        <topology evidence="1">Multi-pass membrane protein</topology>
    </subcellularLocation>
</comment>
<sequence length="335" mass="34404">MNQVGTDAKSLKQVRMLFGNQQFLLLLVWFAMVAFFTAFNSIFFSMAVFGNILLDWAPVVLIALGQTFVIISGGIDLSVGSTVGLSGVVAAFQMQHMMTNGDNQWLAIAVGTLVAALVGIAVGLVNGFLITKTKVVPFIATLVTMGAAAGLAIVYSGGAPVGGGPDKAIELSVPWFGPFSTPGLIVVGIVIICGLFLHLARFGRYTYAIGSNEFAARTAGINVNRHYLKVYALSGLLAGLAGMFFYCRLGSGAPTSGYGGELDAIAAVVIGGAALTGGIGRISGTVLGALILTTTTSGLIIIGVAPDWKQVVVAILIAAAVLLQGNKNGSRGGSK</sequence>
<evidence type="ECO:0000256" key="1">
    <source>
        <dbReference type="ARBA" id="ARBA00004651"/>
    </source>
</evidence>
<evidence type="ECO:0000256" key="3">
    <source>
        <dbReference type="ARBA" id="ARBA00022692"/>
    </source>
</evidence>
<evidence type="ECO:0000256" key="4">
    <source>
        <dbReference type="ARBA" id="ARBA00022989"/>
    </source>
</evidence>
<dbReference type="EMBL" id="CAFBLE010000009">
    <property type="protein sequence ID" value="CAB4871892.1"/>
    <property type="molecule type" value="Genomic_DNA"/>
</dbReference>